<accession>A0A7V4U0S5</accession>
<keyword evidence="6 8" id="KW-0961">Cell wall biogenesis/degradation</keyword>
<feature type="binding site" evidence="8">
    <location>
        <begin position="73"/>
        <end position="74"/>
    </location>
    <ligand>
        <name>substrate</name>
    </ligand>
</feature>
<dbReference type="PROSITE" id="PS00923">
    <property type="entry name" value="ASP_GLU_RACEMASE_1"/>
    <property type="match status" value="1"/>
</dbReference>
<dbReference type="AlphaFoldDB" id="A0A7V4U0S5"/>
<evidence type="ECO:0000256" key="6">
    <source>
        <dbReference type="ARBA" id="ARBA00023316"/>
    </source>
</evidence>
<dbReference type="PANTHER" id="PTHR21198">
    <property type="entry name" value="GLUTAMATE RACEMASE"/>
    <property type="match status" value="1"/>
</dbReference>
<dbReference type="EC" id="5.1.1.3" evidence="2 8"/>
<dbReference type="Proteomes" id="UP000885779">
    <property type="component" value="Unassembled WGS sequence"/>
</dbReference>
<gene>
    <name evidence="8" type="primary">murI</name>
    <name evidence="9" type="ORF">ENK44_07430</name>
</gene>
<evidence type="ECO:0000256" key="5">
    <source>
        <dbReference type="ARBA" id="ARBA00023235"/>
    </source>
</evidence>
<keyword evidence="4 8" id="KW-0573">Peptidoglycan synthesis</keyword>
<organism evidence="9">
    <name type="scientific">Caldithrix abyssi</name>
    <dbReference type="NCBI Taxonomy" id="187145"/>
    <lineage>
        <taxon>Bacteria</taxon>
        <taxon>Pseudomonadati</taxon>
        <taxon>Calditrichota</taxon>
        <taxon>Calditrichia</taxon>
        <taxon>Calditrichales</taxon>
        <taxon>Calditrichaceae</taxon>
        <taxon>Caldithrix</taxon>
    </lineage>
</organism>
<dbReference type="Gene3D" id="3.40.50.1860">
    <property type="match status" value="2"/>
</dbReference>
<dbReference type="GO" id="GO:0008881">
    <property type="term" value="F:glutamate racemase activity"/>
    <property type="evidence" value="ECO:0007669"/>
    <property type="project" value="UniProtKB-UniRule"/>
</dbReference>
<dbReference type="PROSITE" id="PS00924">
    <property type="entry name" value="ASP_GLU_RACEMASE_2"/>
    <property type="match status" value="1"/>
</dbReference>
<dbReference type="UniPathway" id="UPA00219"/>
<dbReference type="HAMAP" id="MF_00258">
    <property type="entry name" value="Glu_racemase"/>
    <property type="match status" value="1"/>
</dbReference>
<dbReference type="GO" id="GO:0071555">
    <property type="term" value="P:cell wall organization"/>
    <property type="evidence" value="ECO:0007669"/>
    <property type="project" value="UniProtKB-KW"/>
</dbReference>
<comment type="caution">
    <text evidence="9">The sequence shown here is derived from an EMBL/GenBank/DDBJ whole genome shotgun (WGS) entry which is preliminary data.</text>
</comment>
<proteinExistence type="inferred from homology"/>
<dbReference type="InterPro" id="IPR004391">
    <property type="entry name" value="Glu_race"/>
</dbReference>
<dbReference type="InterPro" id="IPR015942">
    <property type="entry name" value="Asp/Glu/hydantoin_racemase"/>
</dbReference>
<keyword evidence="3 8" id="KW-0133">Cell shape</keyword>
<comment type="similarity">
    <text evidence="8">Belongs to the aspartate/glutamate racemases family.</text>
</comment>
<reference evidence="9" key="1">
    <citation type="journal article" date="2020" name="mSystems">
        <title>Genome- and Community-Level Interaction Insights into Carbon Utilization and Element Cycling Functions of Hydrothermarchaeota in Hydrothermal Sediment.</title>
        <authorList>
            <person name="Zhou Z."/>
            <person name="Liu Y."/>
            <person name="Xu W."/>
            <person name="Pan J."/>
            <person name="Luo Z.H."/>
            <person name="Li M."/>
        </authorList>
    </citation>
    <scope>NUCLEOTIDE SEQUENCE [LARGE SCALE GENOMIC DNA]</scope>
    <source>
        <strain evidence="9">HyVt-577</strain>
    </source>
</reference>
<feature type="binding site" evidence="8">
    <location>
        <begin position="41"/>
        <end position="42"/>
    </location>
    <ligand>
        <name>substrate</name>
    </ligand>
</feature>
<comment type="pathway">
    <text evidence="8">Cell wall biogenesis; peptidoglycan biosynthesis.</text>
</comment>
<evidence type="ECO:0000313" key="9">
    <source>
        <dbReference type="EMBL" id="HGY55513.1"/>
    </source>
</evidence>
<evidence type="ECO:0000256" key="3">
    <source>
        <dbReference type="ARBA" id="ARBA00022960"/>
    </source>
</evidence>
<dbReference type="InterPro" id="IPR033134">
    <property type="entry name" value="Asp/Glu_racemase_AS_2"/>
</dbReference>
<feature type="active site" description="Proton donor/acceptor" evidence="8">
    <location>
        <position position="183"/>
    </location>
</feature>
<dbReference type="NCBIfam" id="TIGR00067">
    <property type="entry name" value="glut_race"/>
    <property type="match status" value="1"/>
</dbReference>
<feature type="binding site" evidence="8">
    <location>
        <begin position="184"/>
        <end position="185"/>
    </location>
    <ligand>
        <name>substrate</name>
    </ligand>
</feature>
<feature type="active site" description="Proton donor/acceptor" evidence="8">
    <location>
        <position position="72"/>
    </location>
</feature>
<feature type="binding site" evidence="8">
    <location>
        <begin position="9"/>
        <end position="10"/>
    </location>
    <ligand>
        <name>substrate</name>
    </ligand>
</feature>
<comment type="function">
    <text evidence="8">Provides the (R)-glutamate required for cell wall biosynthesis.</text>
</comment>
<evidence type="ECO:0000256" key="7">
    <source>
        <dbReference type="ARBA" id="ARBA00070053"/>
    </source>
</evidence>
<comment type="catalytic activity">
    <reaction evidence="1 8">
        <text>L-glutamate = D-glutamate</text>
        <dbReference type="Rhea" id="RHEA:12813"/>
        <dbReference type="ChEBI" id="CHEBI:29985"/>
        <dbReference type="ChEBI" id="CHEBI:29986"/>
        <dbReference type="EC" id="5.1.1.3"/>
    </reaction>
</comment>
<dbReference type="GO" id="GO:0009252">
    <property type="term" value="P:peptidoglycan biosynthetic process"/>
    <property type="evidence" value="ECO:0007669"/>
    <property type="project" value="UniProtKB-UniRule"/>
</dbReference>
<dbReference type="InterPro" id="IPR018187">
    <property type="entry name" value="Asp/Glu_racemase_AS_1"/>
</dbReference>
<evidence type="ECO:0000256" key="2">
    <source>
        <dbReference type="ARBA" id="ARBA00013090"/>
    </source>
</evidence>
<dbReference type="InterPro" id="IPR001920">
    <property type="entry name" value="Asp/Glu_race"/>
</dbReference>
<protein>
    <recommendedName>
        <fullName evidence="7 8">Glutamate racemase</fullName>
        <ecNumber evidence="2 8">5.1.1.3</ecNumber>
    </recommendedName>
</protein>
<evidence type="ECO:0000256" key="8">
    <source>
        <dbReference type="HAMAP-Rule" id="MF_00258"/>
    </source>
</evidence>
<dbReference type="Pfam" id="PF01177">
    <property type="entry name" value="Asp_Glu_race"/>
    <property type="match status" value="1"/>
</dbReference>
<name>A0A7V4U0S5_CALAY</name>
<dbReference type="GO" id="GO:0008360">
    <property type="term" value="P:regulation of cell shape"/>
    <property type="evidence" value="ECO:0007669"/>
    <property type="project" value="UniProtKB-KW"/>
</dbReference>
<dbReference type="FunFam" id="3.40.50.1860:FF:000002">
    <property type="entry name" value="Glutamate racemase"/>
    <property type="match status" value="1"/>
</dbReference>
<evidence type="ECO:0000256" key="1">
    <source>
        <dbReference type="ARBA" id="ARBA00001602"/>
    </source>
</evidence>
<dbReference type="SUPFAM" id="SSF53681">
    <property type="entry name" value="Aspartate/glutamate racemase"/>
    <property type="match status" value="2"/>
</dbReference>
<evidence type="ECO:0000256" key="4">
    <source>
        <dbReference type="ARBA" id="ARBA00022984"/>
    </source>
</evidence>
<sequence length="289" mass="31784">MRKPIGIFDSGIGGLTVVKQLMKLLPDEQLIYFGDTARIPYGTKSKRLIEQYALEDAAFLMQFDIKLVVVACNTASSLAMDVLRRNLDIPVVGVVEPGAVSAAGLTKNNTVGVIGTTATINSGSYASEIAKLDRNIRVLGQPCPLLVPLVEEGWLDDEVTVLTMRKYFKGLMDNHIDTLILGCTHYPLLEETIQRVVGDKVQLIDSGKETAKVVQQLLAEKGLLNISGEKTGEDRFFVSDIPAKFEEIGSRFLGRPLTNVERVDFDQFLVQSGFPANMHKAENNLANMR</sequence>
<keyword evidence="5 8" id="KW-0413">Isomerase</keyword>
<dbReference type="EMBL" id="DRQG01000071">
    <property type="protein sequence ID" value="HGY55513.1"/>
    <property type="molecule type" value="Genomic_DNA"/>
</dbReference>
<dbReference type="PANTHER" id="PTHR21198:SF2">
    <property type="entry name" value="GLUTAMATE RACEMASE"/>
    <property type="match status" value="1"/>
</dbReference>